<gene>
    <name evidence="1" type="ORF">AMS66_28240</name>
</gene>
<sequence length="83" mass="9570">MASIILLVKQTEDDEKVIYRFGPNERKMGLIEMNKVKESVKELEPVQVEGVSPSFYFNKAAQRLVRCLFREGGKFPERTTCES</sequence>
<reference evidence="1 2" key="1">
    <citation type="submission" date="2015-08" db="EMBL/GenBank/DDBJ databases">
        <title>Draft genome sequence of cellulolytic and xylanolytic Paenibacillus sp. A59, isolated from a decaying forest soil from Patagonia, Argentina.</title>
        <authorList>
            <person name="Ghio S."/>
            <person name="Caceres A.M."/>
            <person name="Talia P."/>
            <person name="Grasso D."/>
            <person name="Campos E."/>
        </authorList>
    </citation>
    <scope>NUCLEOTIDE SEQUENCE [LARGE SCALE GENOMIC DNA]</scope>
    <source>
        <strain evidence="1 2">A59</strain>
    </source>
</reference>
<dbReference type="RefSeq" id="WP_053783948.1">
    <property type="nucleotide sequence ID" value="NZ_LITU01000082.1"/>
</dbReference>
<evidence type="ECO:0000313" key="1">
    <source>
        <dbReference type="EMBL" id="KOY12933.1"/>
    </source>
</evidence>
<dbReference type="Proteomes" id="UP000037688">
    <property type="component" value="Unassembled WGS sequence"/>
</dbReference>
<dbReference type="AlphaFoldDB" id="A0A0M9BIK9"/>
<accession>A0A0M9BIK9</accession>
<comment type="caution">
    <text evidence="1">The sequence shown here is derived from an EMBL/GenBank/DDBJ whole genome shotgun (WGS) entry which is preliminary data.</text>
</comment>
<name>A0A0M9BIK9_9BACL</name>
<proteinExistence type="predicted"/>
<keyword evidence="2" id="KW-1185">Reference proteome</keyword>
<organism evidence="1 2">
    <name type="scientific">Paenibacillus xylanivorans</name>
    <dbReference type="NCBI Taxonomy" id="1705561"/>
    <lineage>
        <taxon>Bacteria</taxon>
        <taxon>Bacillati</taxon>
        <taxon>Bacillota</taxon>
        <taxon>Bacilli</taxon>
        <taxon>Bacillales</taxon>
        <taxon>Paenibacillaceae</taxon>
        <taxon>Paenibacillus</taxon>
    </lineage>
</organism>
<dbReference type="PATRIC" id="fig|1705561.3.peg.5950"/>
<protein>
    <submittedName>
        <fullName evidence="1">Uncharacterized protein</fullName>
    </submittedName>
</protein>
<dbReference type="OrthoDB" id="2880698at2"/>
<evidence type="ECO:0000313" key="2">
    <source>
        <dbReference type="Proteomes" id="UP000037688"/>
    </source>
</evidence>
<dbReference type="EMBL" id="LITU01000082">
    <property type="protein sequence ID" value="KOY12933.1"/>
    <property type="molecule type" value="Genomic_DNA"/>
</dbReference>